<dbReference type="AlphaFoldDB" id="A0A1R0GUV7"/>
<gene>
    <name evidence="1" type="ORF">AYI68_g5227</name>
</gene>
<reference evidence="1 2" key="1">
    <citation type="journal article" date="2016" name="Mol. Biol. Evol.">
        <title>Genome-Wide Survey of Gut Fungi (Harpellales) Reveals the First Horizontally Transferred Ubiquitin Gene from a Mosquito Host.</title>
        <authorList>
            <person name="Wang Y."/>
            <person name="White M.M."/>
            <person name="Kvist S."/>
            <person name="Moncalvo J.M."/>
        </authorList>
    </citation>
    <scope>NUCLEOTIDE SEQUENCE [LARGE SCALE GENOMIC DNA]</scope>
    <source>
        <strain evidence="1 2">ALG-7-W6</strain>
    </source>
</reference>
<evidence type="ECO:0000313" key="1">
    <source>
        <dbReference type="EMBL" id="OLY80673.1"/>
    </source>
</evidence>
<protein>
    <submittedName>
        <fullName evidence="1">Uncharacterized protein</fullName>
    </submittedName>
</protein>
<dbReference type="STRING" id="133383.A0A1R0GUV7"/>
<accession>A0A1R0GUV7</accession>
<comment type="caution">
    <text evidence="1">The sequence shown here is derived from an EMBL/GenBank/DDBJ whole genome shotgun (WGS) entry which is preliminary data.</text>
</comment>
<dbReference type="EMBL" id="LSSL01003261">
    <property type="protein sequence ID" value="OLY80673.1"/>
    <property type="molecule type" value="Genomic_DNA"/>
</dbReference>
<organism evidence="1 2">
    <name type="scientific">Smittium mucronatum</name>
    <dbReference type="NCBI Taxonomy" id="133383"/>
    <lineage>
        <taxon>Eukaryota</taxon>
        <taxon>Fungi</taxon>
        <taxon>Fungi incertae sedis</taxon>
        <taxon>Zoopagomycota</taxon>
        <taxon>Kickxellomycotina</taxon>
        <taxon>Harpellomycetes</taxon>
        <taxon>Harpellales</taxon>
        <taxon>Legeriomycetaceae</taxon>
        <taxon>Smittium</taxon>
    </lineage>
</organism>
<feature type="non-terminal residue" evidence="1">
    <location>
        <position position="101"/>
    </location>
</feature>
<sequence length="101" mass="11311">MTFSKTLKRTFTSKPGKKENVIPQEYVMATNVYGDEGDDADIPKIAGGPVSNSVGTGDEQDLIYLRLYGWKHFVKSYVDYFENVSKAQRVMVDCYKAAAES</sequence>
<keyword evidence="2" id="KW-1185">Reference proteome</keyword>
<name>A0A1R0GUV7_9FUNG</name>
<dbReference type="Proteomes" id="UP000187455">
    <property type="component" value="Unassembled WGS sequence"/>
</dbReference>
<proteinExistence type="predicted"/>
<evidence type="ECO:0000313" key="2">
    <source>
        <dbReference type="Proteomes" id="UP000187455"/>
    </source>
</evidence>